<accession>A0ABR4CB15</accession>
<dbReference type="Pfam" id="PF08719">
    <property type="entry name" value="NADAR"/>
    <property type="match status" value="1"/>
</dbReference>
<reference evidence="3 4" key="1">
    <citation type="journal article" date="2024" name="Commun. Biol.">
        <title>Comparative genomic analysis of thermophilic fungi reveals convergent evolutionary adaptations and gene losses.</title>
        <authorList>
            <person name="Steindorff A.S."/>
            <person name="Aguilar-Pontes M.V."/>
            <person name="Robinson A.J."/>
            <person name="Andreopoulos B."/>
            <person name="LaButti K."/>
            <person name="Kuo A."/>
            <person name="Mondo S."/>
            <person name="Riley R."/>
            <person name="Otillar R."/>
            <person name="Haridas S."/>
            <person name="Lipzen A."/>
            <person name="Grimwood J."/>
            <person name="Schmutz J."/>
            <person name="Clum A."/>
            <person name="Reid I.D."/>
            <person name="Moisan M.C."/>
            <person name="Butler G."/>
            <person name="Nguyen T.T.M."/>
            <person name="Dewar K."/>
            <person name="Conant G."/>
            <person name="Drula E."/>
            <person name="Henrissat B."/>
            <person name="Hansel C."/>
            <person name="Singer S."/>
            <person name="Hutchinson M.I."/>
            <person name="de Vries R.P."/>
            <person name="Natvig D.O."/>
            <person name="Powell A.J."/>
            <person name="Tsang A."/>
            <person name="Grigoriev I.V."/>
        </authorList>
    </citation>
    <scope>NUCLEOTIDE SEQUENCE [LARGE SCALE GENOMIC DNA]</scope>
    <source>
        <strain evidence="3 4">CBS 494.80</strain>
    </source>
</reference>
<dbReference type="Proteomes" id="UP001595075">
    <property type="component" value="Unassembled WGS sequence"/>
</dbReference>
<dbReference type="NCBIfam" id="TIGR02464">
    <property type="entry name" value="ribofla_fusion"/>
    <property type="match status" value="1"/>
</dbReference>
<feature type="domain" description="NADAR" evidence="2">
    <location>
        <begin position="20"/>
        <end position="184"/>
    </location>
</feature>
<dbReference type="SUPFAM" id="SSF143990">
    <property type="entry name" value="YbiA-like"/>
    <property type="match status" value="1"/>
</dbReference>
<dbReference type="CDD" id="cd15457">
    <property type="entry name" value="NADAR"/>
    <property type="match status" value="1"/>
</dbReference>
<keyword evidence="4" id="KW-1185">Reference proteome</keyword>
<dbReference type="Gene3D" id="1.10.357.40">
    <property type="entry name" value="YbiA-like"/>
    <property type="match status" value="1"/>
</dbReference>
<evidence type="ECO:0000313" key="3">
    <source>
        <dbReference type="EMBL" id="KAL2067132.1"/>
    </source>
</evidence>
<evidence type="ECO:0000256" key="1">
    <source>
        <dbReference type="SAM" id="MobiDB-lite"/>
    </source>
</evidence>
<evidence type="ECO:0000313" key="4">
    <source>
        <dbReference type="Proteomes" id="UP001595075"/>
    </source>
</evidence>
<feature type="region of interest" description="Disordered" evidence="1">
    <location>
        <begin position="194"/>
        <end position="224"/>
    </location>
</feature>
<gene>
    <name evidence="3" type="ORF">VTL71DRAFT_1556</name>
</gene>
<evidence type="ECO:0000259" key="2">
    <source>
        <dbReference type="Pfam" id="PF08719"/>
    </source>
</evidence>
<feature type="compositionally biased region" description="Basic residues" evidence="1">
    <location>
        <begin position="215"/>
        <end position="224"/>
    </location>
</feature>
<dbReference type="InterPro" id="IPR012816">
    <property type="entry name" value="NADAR"/>
</dbReference>
<organism evidence="3 4">
    <name type="scientific">Oculimacula yallundae</name>
    <dbReference type="NCBI Taxonomy" id="86028"/>
    <lineage>
        <taxon>Eukaryota</taxon>
        <taxon>Fungi</taxon>
        <taxon>Dikarya</taxon>
        <taxon>Ascomycota</taxon>
        <taxon>Pezizomycotina</taxon>
        <taxon>Leotiomycetes</taxon>
        <taxon>Helotiales</taxon>
        <taxon>Ploettnerulaceae</taxon>
        <taxon>Oculimacula</taxon>
    </lineage>
</organism>
<protein>
    <recommendedName>
        <fullName evidence="2">NADAR domain-containing protein</fullName>
    </recommendedName>
</protein>
<dbReference type="InterPro" id="IPR037238">
    <property type="entry name" value="YbiA-like_sf"/>
</dbReference>
<comment type="caution">
    <text evidence="3">The sequence shown here is derived from an EMBL/GenBank/DDBJ whole genome shotgun (WGS) entry which is preliminary data.</text>
</comment>
<name>A0ABR4CB15_9HELO</name>
<proteinExistence type="predicted"/>
<sequence length="224" mass="25472">MAPSKGTSAALTDDGESSIYFWREYGSPFSYLSQWYPSPFTVSGTDITYTTAEQYMMHQKAILFNDAEIALKILSSTSPKEQKSLGRQVSNFDDVVWKENRERIVEEASYWKFKIGKDEGILKGEGVSLIDRLLGTKEREIVEASPRDRIWGVGFGEKNAEKRRADWGLNLLGKAIMEARKKLREESIDIEAVPGEIEEKPKTPEQVDVNDGERRAKKQKKSKN</sequence>
<dbReference type="EMBL" id="JAZHXI010000010">
    <property type="protein sequence ID" value="KAL2067132.1"/>
    <property type="molecule type" value="Genomic_DNA"/>
</dbReference>